<dbReference type="GO" id="GO:0007018">
    <property type="term" value="P:microtubule-based movement"/>
    <property type="evidence" value="ECO:0007669"/>
    <property type="project" value="TreeGrafter"/>
</dbReference>
<organism evidence="1 2">
    <name type="scientific">Monoraphidium neglectum</name>
    <dbReference type="NCBI Taxonomy" id="145388"/>
    <lineage>
        <taxon>Eukaryota</taxon>
        <taxon>Viridiplantae</taxon>
        <taxon>Chlorophyta</taxon>
        <taxon>core chlorophytes</taxon>
        <taxon>Chlorophyceae</taxon>
        <taxon>CS clade</taxon>
        <taxon>Sphaeropleales</taxon>
        <taxon>Selenastraceae</taxon>
        <taxon>Monoraphidium</taxon>
    </lineage>
</organism>
<dbReference type="CDD" id="cd21459">
    <property type="entry name" value="DLC-like_TCTEX1D2"/>
    <property type="match status" value="1"/>
</dbReference>
<dbReference type="GO" id="GO:0005737">
    <property type="term" value="C:cytoplasm"/>
    <property type="evidence" value="ECO:0007669"/>
    <property type="project" value="TreeGrafter"/>
</dbReference>
<accession>A0A0D2JQV2</accession>
<dbReference type="GO" id="GO:0045505">
    <property type="term" value="F:dynein intermediate chain binding"/>
    <property type="evidence" value="ECO:0007669"/>
    <property type="project" value="TreeGrafter"/>
</dbReference>
<dbReference type="STRING" id="145388.A0A0D2JQV2"/>
<dbReference type="OrthoDB" id="10260741at2759"/>
<dbReference type="Proteomes" id="UP000054498">
    <property type="component" value="Unassembled WGS sequence"/>
</dbReference>
<evidence type="ECO:0000313" key="1">
    <source>
        <dbReference type="EMBL" id="KIZ01493.1"/>
    </source>
</evidence>
<dbReference type="Pfam" id="PF03645">
    <property type="entry name" value="Tctex-1"/>
    <property type="match status" value="1"/>
</dbReference>
<gene>
    <name evidence="1" type="ORF">MNEG_6468</name>
</gene>
<dbReference type="KEGG" id="mng:MNEG_6468"/>
<dbReference type="InterPro" id="IPR005334">
    <property type="entry name" value="Tctex-1-like"/>
</dbReference>
<sequence length="139" mass="15674">MAALDDPSSYGGPLKEIVYENTYITGPNGYGPRAQFRVADVQAILRAVLRERMEKQQYDPVKAAHISKHIAEDLREKVKALGCERHKLVIQVTLGQKAGQATRIASRCLWDTSTDGFASEHYENETMYCVCQVFAVYFE</sequence>
<evidence type="ECO:0008006" key="3">
    <source>
        <dbReference type="Google" id="ProtNLM"/>
    </source>
</evidence>
<evidence type="ECO:0000313" key="2">
    <source>
        <dbReference type="Proteomes" id="UP000054498"/>
    </source>
</evidence>
<dbReference type="GO" id="GO:0005868">
    <property type="term" value="C:cytoplasmic dynein complex"/>
    <property type="evidence" value="ECO:0007669"/>
    <property type="project" value="TreeGrafter"/>
</dbReference>
<dbReference type="AlphaFoldDB" id="A0A0D2JQV2"/>
<dbReference type="EMBL" id="KK101270">
    <property type="protein sequence ID" value="KIZ01493.1"/>
    <property type="molecule type" value="Genomic_DNA"/>
</dbReference>
<reference evidence="1 2" key="1">
    <citation type="journal article" date="2013" name="BMC Genomics">
        <title>Reconstruction of the lipid metabolism for the microalga Monoraphidium neglectum from its genome sequence reveals characteristics suitable for biofuel production.</title>
        <authorList>
            <person name="Bogen C."/>
            <person name="Al-Dilaimi A."/>
            <person name="Albersmeier A."/>
            <person name="Wichmann J."/>
            <person name="Grundmann M."/>
            <person name="Rupp O."/>
            <person name="Lauersen K.J."/>
            <person name="Blifernez-Klassen O."/>
            <person name="Kalinowski J."/>
            <person name="Goesmann A."/>
            <person name="Mussgnug J.H."/>
            <person name="Kruse O."/>
        </authorList>
    </citation>
    <scope>NUCLEOTIDE SEQUENCE [LARGE SCALE GENOMIC DNA]</scope>
    <source>
        <strain evidence="1 2">SAG 48.87</strain>
    </source>
</reference>
<keyword evidence="2" id="KW-1185">Reference proteome</keyword>
<dbReference type="PANTHER" id="PTHR21255:SF7">
    <property type="entry name" value="DYNEIN LIGHT CHAIN TCTEX-TYPE PROTEIN 2B"/>
    <property type="match status" value="1"/>
</dbReference>
<dbReference type="Gene3D" id="3.30.1140.40">
    <property type="entry name" value="Tctex-1"/>
    <property type="match status" value="1"/>
</dbReference>
<dbReference type="GeneID" id="25739344"/>
<protein>
    <recommendedName>
        <fullName evidence="3">Tctex1 domain-containing protein 2</fullName>
    </recommendedName>
</protein>
<name>A0A0D2JQV2_9CHLO</name>
<dbReference type="InterPro" id="IPR038586">
    <property type="entry name" value="Tctex-1-like_sf"/>
</dbReference>
<dbReference type="RefSeq" id="XP_013900512.1">
    <property type="nucleotide sequence ID" value="XM_014045058.1"/>
</dbReference>
<proteinExistence type="predicted"/>
<dbReference type="PANTHER" id="PTHR21255">
    <property type="entry name" value="T-COMPLEX-ASSOCIATED-TESTIS-EXPRESSED 1/ DYNEIN LIGHT CHAIN"/>
    <property type="match status" value="1"/>
</dbReference>